<gene>
    <name evidence="9" type="ORF">SAMN03080603_01750</name>
</gene>
<dbReference type="PANTHER" id="PTHR48086:SF7">
    <property type="entry name" value="SODIUM-SOLUTE SYMPORTER-RELATED"/>
    <property type="match status" value="1"/>
</dbReference>
<evidence type="ECO:0000256" key="7">
    <source>
        <dbReference type="RuleBase" id="RU362091"/>
    </source>
</evidence>
<dbReference type="Gene3D" id="1.20.1730.10">
    <property type="entry name" value="Sodium/glucose cotransporter"/>
    <property type="match status" value="1"/>
</dbReference>
<dbReference type="InterPro" id="IPR001734">
    <property type="entry name" value="Na/solute_symporter"/>
</dbReference>
<feature type="transmembrane region" description="Helical" evidence="8">
    <location>
        <begin position="385"/>
        <end position="403"/>
    </location>
</feature>
<sequence>MLYIVIFYMAVLLLIGWWVGKVYVKGMTDFLLAGRRLGIVLCAATLAATHFGGGAVMGGGEYGFRYGLSGAWYGVSCGIGLILLGLVTARKFRDLAFYTVPDYLEKRYGGKTIRALGSLLSIVALIGILAAQVLSARGALGILGITGNTGAILATLVFIMYTTAGGMWAVTLTDLIQMLLGAIGVIVAAFVVLGHTGGFGGLESLLQAKAVGPEYLSIWGMGTASIMWLLVPTVMYTLIGQDFYQRLFSAKNGTTAKGAALVGGIVLVIVSFFPAIMGMGANALADLEDPSMAVPWILKNMMGPLLGGVILAALLAAIMSTADSLLSAATSHIVKDFWIEIFHASETDQEKELLKISRISTFVIGILALVIALMVPGIIDALIYSYTMYTAGVFVPVIGGFLWKGATKAGALASLVVGSIVALWGIVGGVSLFGAPVEIFAALISLVVFVVVSLLTNK</sequence>
<feature type="transmembrane region" description="Helical" evidence="8">
    <location>
        <begin position="359"/>
        <end position="379"/>
    </location>
</feature>
<name>A0A1H3H255_9BACT</name>
<keyword evidence="6 8" id="KW-0472">Membrane</keyword>
<feature type="transmembrane region" description="Helical" evidence="8">
    <location>
        <begin position="140"/>
        <end position="163"/>
    </location>
</feature>
<dbReference type="RefSeq" id="WP_234945590.1">
    <property type="nucleotide sequence ID" value="NZ_FNPD01000011.1"/>
</dbReference>
<feature type="transmembrane region" description="Helical" evidence="8">
    <location>
        <begin position="115"/>
        <end position="134"/>
    </location>
</feature>
<feature type="transmembrane region" description="Helical" evidence="8">
    <location>
        <begin position="36"/>
        <end position="58"/>
    </location>
</feature>
<evidence type="ECO:0000313" key="9">
    <source>
        <dbReference type="EMBL" id="SDY09531.1"/>
    </source>
</evidence>
<dbReference type="AlphaFoldDB" id="A0A1H3H255"/>
<comment type="subcellular location">
    <subcellularLocation>
        <location evidence="1">Membrane</location>
        <topology evidence="1">Multi-pass membrane protein</topology>
    </subcellularLocation>
</comment>
<keyword evidence="10" id="KW-1185">Reference proteome</keyword>
<evidence type="ECO:0000313" key="10">
    <source>
        <dbReference type="Proteomes" id="UP000199266"/>
    </source>
</evidence>
<evidence type="ECO:0000256" key="5">
    <source>
        <dbReference type="ARBA" id="ARBA00022989"/>
    </source>
</evidence>
<keyword evidence="3" id="KW-0813">Transport</keyword>
<dbReference type="InterPro" id="IPR050277">
    <property type="entry name" value="Sodium:Solute_Symporter"/>
</dbReference>
<evidence type="ECO:0000256" key="1">
    <source>
        <dbReference type="ARBA" id="ARBA00004141"/>
    </source>
</evidence>
<reference evidence="10" key="1">
    <citation type="submission" date="2016-10" db="EMBL/GenBank/DDBJ databases">
        <authorList>
            <person name="Varghese N."/>
            <person name="Submissions S."/>
        </authorList>
    </citation>
    <scope>NUCLEOTIDE SEQUENCE [LARGE SCALE GENOMIC DNA]</scope>
    <source>
        <strain evidence="10">DSM 13490</strain>
    </source>
</reference>
<dbReference type="CDD" id="cd10322">
    <property type="entry name" value="SLC5sbd"/>
    <property type="match status" value="1"/>
</dbReference>
<evidence type="ECO:0000256" key="3">
    <source>
        <dbReference type="ARBA" id="ARBA00022448"/>
    </source>
</evidence>
<feature type="transmembrane region" description="Helical" evidence="8">
    <location>
        <begin position="439"/>
        <end position="456"/>
    </location>
</feature>
<feature type="transmembrane region" description="Helical" evidence="8">
    <location>
        <begin position="410"/>
        <end position="433"/>
    </location>
</feature>
<dbReference type="Proteomes" id="UP000199266">
    <property type="component" value="Unassembled WGS sequence"/>
</dbReference>
<proteinExistence type="inferred from homology"/>
<dbReference type="GO" id="GO:0022857">
    <property type="term" value="F:transmembrane transporter activity"/>
    <property type="evidence" value="ECO:0007669"/>
    <property type="project" value="InterPro"/>
</dbReference>
<feature type="transmembrane region" description="Helical" evidence="8">
    <location>
        <begin position="70"/>
        <end position="89"/>
    </location>
</feature>
<evidence type="ECO:0000256" key="2">
    <source>
        <dbReference type="ARBA" id="ARBA00006434"/>
    </source>
</evidence>
<feature type="transmembrane region" description="Helical" evidence="8">
    <location>
        <begin position="175"/>
        <end position="196"/>
    </location>
</feature>
<dbReference type="PROSITE" id="PS50283">
    <property type="entry name" value="NA_SOLUT_SYMP_3"/>
    <property type="match status" value="1"/>
</dbReference>
<dbReference type="PANTHER" id="PTHR48086">
    <property type="entry name" value="SODIUM/PROLINE SYMPORTER-RELATED"/>
    <property type="match status" value="1"/>
</dbReference>
<feature type="transmembrane region" description="Helical" evidence="8">
    <location>
        <begin position="6"/>
        <end position="24"/>
    </location>
</feature>
<feature type="transmembrane region" description="Helical" evidence="8">
    <location>
        <begin position="260"/>
        <end position="285"/>
    </location>
</feature>
<keyword evidence="4 8" id="KW-0812">Transmembrane</keyword>
<dbReference type="GO" id="GO:0005886">
    <property type="term" value="C:plasma membrane"/>
    <property type="evidence" value="ECO:0007669"/>
    <property type="project" value="TreeGrafter"/>
</dbReference>
<protein>
    <submittedName>
        <fullName evidence="9">Solute:Na+ symporter, SSS family</fullName>
    </submittedName>
</protein>
<dbReference type="Pfam" id="PF00474">
    <property type="entry name" value="SSF"/>
    <property type="match status" value="1"/>
</dbReference>
<accession>A0A1H3H255</accession>
<evidence type="ECO:0000256" key="8">
    <source>
        <dbReference type="SAM" id="Phobius"/>
    </source>
</evidence>
<dbReference type="EMBL" id="FNPD01000011">
    <property type="protein sequence ID" value="SDY09531.1"/>
    <property type="molecule type" value="Genomic_DNA"/>
</dbReference>
<keyword evidence="5 8" id="KW-1133">Transmembrane helix</keyword>
<evidence type="ECO:0000256" key="4">
    <source>
        <dbReference type="ARBA" id="ARBA00022692"/>
    </source>
</evidence>
<dbReference type="InterPro" id="IPR038377">
    <property type="entry name" value="Na/Glc_symporter_sf"/>
</dbReference>
<organism evidence="9 10">
    <name type="scientific">Acetomicrobium thermoterrenum DSM 13490</name>
    <dbReference type="NCBI Taxonomy" id="1120987"/>
    <lineage>
        <taxon>Bacteria</taxon>
        <taxon>Thermotogati</taxon>
        <taxon>Synergistota</taxon>
        <taxon>Synergistia</taxon>
        <taxon>Synergistales</taxon>
        <taxon>Acetomicrobiaceae</taxon>
        <taxon>Acetomicrobium</taxon>
    </lineage>
</organism>
<evidence type="ECO:0000256" key="6">
    <source>
        <dbReference type="ARBA" id="ARBA00023136"/>
    </source>
</evidence>
<feature type="transmembrane region" description="Helical" evidence="8">
    <location>
        <begin position="305"/>
        <end position="326"/>
    </location>
</feature>
<feature type="transmembrane region" description="Helical" evidence="8">
    <location>
        <begin position="216"/>
        <end position="239"/>
    </location>
</feature>
<comment type="similarity">
    <text evidence="2 7">Belongs to the sodium:solute symporter (SSF) (TC 2.A.21) family.</text>
</comment>